<organism evidence="2 3">
    <name type="scientific">Fusarium piperis</name>
    <dbReference type="NCBI Taxonomy" id="1435070"/>
    <lineage>
        <taxon>Eukaryota</taxon>
        <taxon>Fungi</taxon>
        <taxon>Dikarya</taxon>
        <taxon>Ascomycota</taxon>
        <taxon>Pezizomycotina</taxon>
        <taxon>Sordariomycetes</taxon>
        <taxon>Hypocreomycetidae</taxon>
        <taxon>Hypocreales</taxon>
        <taxon>Nectriaceae</taxon>
        <taxon>Fusarium</taxon>
        <taxon>Fusarium solani species complex</taxon>
    </lineage>
</organism>
<sequence length="155" mass="17936">MSITITPNFDLHRGKSIDDMIDVLSENLNKLKIEFLASSEHPRATYDDVRRICEQFREWAEDPGLPAAVNASDSKKKQMKKSLYQIGSLLETGKFPQVQARLLLTNEFLDEAWSHLYDLDTYTAEAKKAAREKEEKKESKDKKDSKDKKEKKDKK</sequence>
<dbReference type="EMBL" id="JAPEUR010000096">
    <property type="protein sequence ID" value="KAJ4321369.1"/>
    <property type="molecule type" value="Genomic_DNA"/>
</dbReference>
<comment type="caution">
    <text evidence="2">The sequence shown here is derived from an EMBL/GenBank/DDBJ whole genome shotgun (WGS) entry which is preliminary data.</text>
</comment>
<proteinExistence type="predicted"/>
<protein>
    <submittedName>
        <fullName evidence="2">Uncharacterized protein</fullName>
    </submittedName>
</protein>
<dbReference type="AlphaFoldDB" id="A0A9W9BPK5"/>
<gene>
    <name evidence="2" type="ORF">N0V84_005401</name>
</gene>
<feature type="region of interest" description="Disordered" evidence="1">
    <location>
        <begin position="127"/>
        <end position="155"/>
    </location>
</feature>
<accession>A0A9W9BPK5</accession>
<name>A0A9W9BPK5_9HYPO</name>
<evidence type="ECO:0000256" key="1">
    <source>
        <dbReference type="SAM" id="MobiDB-lite"/>
    </source>
</evidence>
<reference evidence="2" key="1">
    <citation type="submission" date="2022-10" db="EMBL/GenBank/DDBJ databases">
        <title>Tapping the CABI collections for fungal endophytes: first genome assemblies for Collariella, Neodidymelliopsis, Ascochyta clinopodiicola, Didymella pomorum, Didymosphaeria variabile, Neocosmospora piperis and Neocucurbitaria cava.</title>
        <authorList>
            <person name="Hill R."/>
        </authorList>
    </citation>
    <scope>NUCLEOTIDE SEQUENCE</scope>
    <source>
        <strain evidence="2">IMI 366586</strain>
    </source>
</reference>
<keyword evidence="3" id="KW-1185">Reference proteome</keyword>
<dbReference type="OrthoDB" id="5066001at2759"/>
<evidence type="ECO:0000313" key="2">
    <source>
        <dbReference type="EMBL" id="KAJ4321369.1"/>
    </source>
</evidence>
<evidence type="ECO:0000313" key="3">
    <source>
        <dbReference type="Proteomes" id="UP001140502"/>
    </source>
</evidence>
<dbReference type="Proteomes" id="UP001140502">
    <property type="component" value="Unassembled WGS sequence"/>
</dbReference>